<keyword evidence="2" id="KW-1185">Reference proteome</keyword>
<dbReference type="Pfam" id="PF03692">
    <property type="entry name" value="CxxCxxCC"/>
    <property type="match status" value="1"/>
</dbReference>
<evidence type="ECO:0000313" key="1">
    <source>
        <dbReference type="EMBL" id="MDN0014944.1"/>
    </source>
</evidence>
<reference evidence="1" key="1">
    <citation type="submission" date="2023-06" db="EMBL/GenBank/DDBJ databases">
        <title>Two novel species of Acinetobacter isolated from motorbike repairing workshop in Vietnam.</title>
        <authorList>
            <person name="Le N.T.T."/>
        </authorList>
    </citation>
    <scope>NUCLEOTIDE SEQUENCE</scope>
    <source>
        <strain evidence="1">VNH17</strain>
    </source>
</reference>
<dbReference type="InterPro" id="IPR005358">
    <property type="entry name" value="Puta_zinc/iron-chelating_dom"/>
</dbReference>
<gene>
    <name evidence="1" type="ORF">QTA56_11990</name>
</gene>
<name>A0ABT7WQW2_9GAMM</name>
<sequence length="90" mass="10680">MNFPCSQCGACCRHVNLSELTAYLDRGDGVCRHHDTTTHLCTIYDTRPEICHVDQFYKQHFQEKMAWHNFVELNLIACKQLYEMEQNKNR</sequence>
<accession>A0ABT7WQW2</accession>
<organism evidence="1 2">
    <name type="scientific">Acinetobacter thutiue</name>
    <dbReference type="NCBI Taxonomy" id="2998078"/>
    <lineage>
        <taxon>Bacteria</taxon>
        <taxon>Pseudomonadati</taxon>
        <taxon>Pseudomonadota</taxon>
        <taxon>Gammaproteobacteria</taxon>
        <taxon>Moraxellales</taxon>
        <taxon>Moraxellaceae</taxon>
        <taxon>Acinetobacter</taxon>
    </lineage>
</organism>
<dbReference type="Proteomes" id="UP001168524">
    <property type="component" value="Unassembled WGS sequence"/>
</dbReference>
<comment type="caution">
    <text evidence="1">The sequence shown here is derived from an EMBL/GenBank/DDBJ whole genome shotgun (WGS) entry which is preliminary data.</text>
</comment>
<proteinExistence type="predicted"/>
<protein>
    <submittedName>
        <fullName evidence="1">YkgJ family cysteine cluster protein</fullName>
    </submittedName>
</protein>
<evidence type="ECO:0000313" key="2">
    <source>
        <dbReference type="Proteomes" id="UP001168524"/>
    </source>
</evidence>
<dbReference type="EMBL" id="JAUDZE010000005">
    <property type="protein sequence ID" value="MDN0014944.1"/>
    <property type="molecule type" value="Genomic_DNA"/>
</dbReference>